<dbReference type="PIRSF" id="PIRSF002741">
    <property type="entry name" value="MppA"/>
    <property type="match status" value="1"/>
</dbReference>
<dbReference type="PANTHER" id="PTHR30290">
    <property type="entry name" value="PERIPLASMIC BINDING COMPONENT OF ABC TRANSPORTER"/>
    <property type="match status" value="1"/>
</dbReference>
<keyword evidence="3" id="KW-0732">Signal</keyword>
<dbReference type="GO" id="GO:1904680">
    <property type="term" value="F:peptide transmembrane transporter activity"/>
    <property type="evidence" value="ECO:0007669"/>
    <property type="project" value="TreeGrafter"/>
</dbReference>
<dbReference type="GO" id="GO:0043190">
    <property type="term" value="C:ATP-binding cassette (ABC) transporter complex"/>
    <property type="evidence" value="ECO:0007669"/>
    <property type="project" value="InterPro"/>
</dbReference>
<dbReference type="Gene3D" id="3.10.105.10">
    <property type="entry name" value="Dipeptide-binding Protein, Domain 3"/>
    <property type="match status" value="1"/>
</dbReference>
<dbReference type="EMBL" id="CAFBOF010000005">
    <property type="protein sequence ID" value="CAB4971054.1"/>
    <property type="molecule type" value="Genomic_DNA"/>
</dbReference>
<dbReference type="EMBL" id="CAFBPQ010000020">
    <property type="protein sequence ID" value="CAB5023471.1"/>
    <property type="molecule type" value="Genomic_DNA"/>
</dbReference>
<accession>A0A6J7M071</accession>
<evidence type="ECO:0000256" key="2">
    <source>
        <dbReference type="ARBA" id="ARBA00022448"/>
    </source>
</evidence>
<dbReference type="AlphaFoldDB" id="A0A6J7M071"/>
<dbReference type="InterPro" id="IPR039424">
    <property type="entry name" value="SBP_5"/>
</dbReference>
<dbReference type="InterPro" id="IPR030678">
    <property type="entry name" value="Peptide/Ni-bd"/>
</dbReference>
<dbReference type="SUPFAM" id="SSF53850">
    <property type="entry name" value="Periplasmic binding protein-like II"/>
    <property type="match status" value="1"/>
</dbReference>
<sequence length="545" mass="58731">MKNLSSVGPRSSRSRGRLVVVAVATFALLATGISSATVASAAKNPAKAGGGGTLNFGLEAESTGGFCLPSAQLAASGIQVVDAVYDTLTTVNSKGKSVPLLAKSVTPNAEYTEWIIALRPGVTFHDGTPVDAAAVKLNIDSFMGKNPAIRSQLFPFVLKNVTAVDVVDPLNLKVSLAVPQIAFPDFLGGRLGISAPAQLANQTTCATNLIGSGPFVLDEWRTNESLTVKRNPNYWQKGLPKADGIVFYPISDSRARLNRLEGGELDLMMTSSSLSIYDMKQKSKQGELKVITSDRGSEVAYLMLNQSNAPFNNKIAREAVALAGDANKVNQIRNRGLNTLATGPFPPDSPAHLKKFPRKFNLAKAKKLVAQYESETGEKLAYEYLATTDPENIATAELNKEQSAKAGIDVTIRSVDQATLINEALGGKFQAVGWRNHGLSDPDTQYVWWYSTSPINFGKIKDPEIDRLLDEGRSETDPAKRVAIYKDLNRRFSSEIYNLWSWYTLWAEGYQNNVTGIKGVPLPDGGGRPAVLQGGIIPVTGLAKR</sequence>
<feature type="domain" description="Solute-binding protein family 5" evidence="4">
    <location>
        <begin position="98"/>
        <end position="454"/>
    </location>
</feature>
<dbReference type="GO" id="GO:0042597">
    <property type="term" value="C:periplasmic space"/>
    <property type="evidence" value="ECO:0007669"/>
    <property type="project" value="UniProtKB-ARBA"/>
</dbReference>
<name>A0A6J7M071_9ZZZZ</name>
<evidence type="ECO:0000313" key="7">
    <source>
        <dbReference type="EMBL" id="CAB5023471.1"/>
    </source>
</evidence>
<proteinExistence type="inferred from homology"/>
<dbReference type="Pfam" id="PF00496">
    <property type="entry name" value="SBP_bac_5"/>
    <property type="match status" value="1"/>
</dbReference>
<evidence type="ECO:0000259" key="4">
    <source>
        <dbReference type="Pfam" id="PF00496"/>
    </source>
</evidence>
<protein>
    <submittedName>
        <fullName evidence="6">Unannotated protein</fullName>
    </submittedName>
</protein>
<evidence type="ECO:0000256" key="3">
    <source>
        <dbReference type="ARBA" id="ARBA00022729"/>
    </source>
</evidence>
<dbReference type="GO" id="GO:0015833">
    <property type="term" value="P:peptide transport"/>
    <property type="evidence" value="ECO:0007669"/>
    <property type="project" value="TreeGrafter"/>
</dbReference>
<gene>
    <name evidence="5" type="ORF">UFOPK3605_01426</name>
    <name evidence="6" type="ORF">UFOPK3897_00429</name>
    <name evidence="7" type="ORF">UFOPK4121_00806</name>
</gene>
<dbReference type="InterPro" id="IPR000914">
    <property type="entry name" value="SBP_5_dom"/>
</dbReference>
<reference evidence="6" key="1">
    <citation type="submission" date="2020-05" db="EMBL/GenBank/DDBJ databases">
        <authorList>
            <person name="Chiriac C."/>
            <person name="Salcher M."/>
            <person name="Ghai R."/>
            <person name="Kavagutti S V."/>
        </authorList>
    </citation>
    <scope>NUCLEOTIDE SEQUENCE</scope>
</reference>
<evidence type="ECO:0000313" key="5">
    <source>
        <dbReference type="EMBL" id="CAB4916198.1"/>
    </source>
</evidence>
<evidence type="ECO:0000256" key="1">
    <source>
        <dbReference type="ARBA" id="ARBA00005695"/>
    </source>
</evidence>
<dbReference type="PANTHER" id="PTHR30290:SF9">
    <property type="entry name" value="OLIGOPEPTIDE-BINDING PROTEIN APPA"/>
    <property type="match status" value="1"/>
</dbReference>
<evidence type="ECO:0000313" key="6">
    <source>
        <dbReference type="EMBL" id="CAB4971054.1"/>
    </source>
</evidence>
<organism evidence="6">
    <name type="scientific">freshwater metagenome</name>
    <dbReference type="NCBI Taxonomy" id="449393"/>
    <lineage>
        <taxon>unclassified sequences</taxon>
        <taxon>metagenomes</taxon>
        <taxon>ecological metagenomes</taxon>
    </lineage>
</organism>
<comment type="similarity">
    <text evidence="1">Belongs to the bacterial solute-binding protein 5 family.</text>
</comment>
<dbReference type="EMBL" id="CAFBMM010000099">
    <property type="protein sequence ID" value="CAB4916198.1"/>
    <property type="molecule type" value="Genomic_DNA"/>
</dbReference>
<keyword evidence="2" id="KW-0813">Transport</keyword>
<dbReference type="Gene3D" id="3.40.190.10">
    <property type="entry name" value="Periplasmic binding protein-like II"/>
    <property type="match status" value="1"/>
</dbReference>